<dbReference type="RefSeq" id="WP_212695457.1">
    <property type="nucleotide sequence ID" value="NZ_CP058649.1"/>
</dbReference>
<accession>A0A8J8SIS8</accession>
<evidence type="ECO:0000256" key="1">
    <source>
        <dbReference type="SAM" id="Phobius"/>
    </source>
</evidence>
<keyword evidence="1" id="KW-0812">Transmembrane</keyword>
<gene>
    <name evidence="2" type="ORF">HZI73_21740</name>
</gene>
<name>A0A8J8SIS8_9FIRM</name>
<evidence type="ECO:0000313" key="2">
    <source>
        <dbReference type="EMBL" id="QUI24762.1"/>
    </source>
</evidence>
<sequence>MRSTKIVVLKLKEIIYTALFVILGICLILLLVYMFSNKKESKPPTVATYVPGLYTSSIMLENKAVNVEVVVDKDHINSIRLTDLDPAIATLNPALVPTLQELEIQLVNDTSVDDLSFNIETKHTSSMLVSAIESALDKARPDDAKDKD</sequence>
<keyword evidence="1" id="KW-1133">Transmembrane helix</keyword>
<proteinExistence type="predicted"/>
<keyword evidence="1" id="KW-0472">Membrane</keyword>
<reference evidence="2" key="1">
    <citation type="submission" date="2020-07" db="EMBL/GenBank/DDBJ databases">
        <title>Vallitalea pronyensis genome.</title>
        <authorList>
            <person name="Postec A."/>
        </authorList>
    </citation>
    <scope>NUCLEOTIDE SEQUENCE</scope>
    <source>
        <strain evidence="2">FatNI3</strain>
    </source>
</reference>
<protein>
    <submittedName>
        <fullName evidence="2">Uncharacterized protein</fullName>
    </submittedName>
</protein>
<evidence type="ECO:0000313" key="3">
    <source>
        <dbReference type="Proteomes" id="UP000683246"/>
    </source>
</evidence>
<dbReference type="Proteomes" id="UP000683246">
    <property type="component" value="Chromosome"/>
</dbReference>
<dbReference type="KEGG" id="vpy:HZI73_21740"/>
<dbReference type="EMBL" id="CP058649">
    <property type="protein sequence ID" value="QUI24762.1"/>
    <property type="molecule type" value="Genomic_DNA"/>
</dbReference>
<keyword evidence="3" id="KW-1185">Reference proteome</keyword>
<organism evidence="2 3">
    <name type="scientific">Vallitalea pronyensis</name>
    <dbReference type="NCBI Taxonomy" id="1348613"/>
    <lineage>
        <taxon>Bacteria</taxon>
        <taxon>Bacillati</taxon>
        <taxon>Bacillota</taxon>
        <taxon>Clostridia</taxon>
        <taxon>Lachnospirales</taxon>
        <taxon>Vallitaleaceae</taxon>
        <taxon>Vallitalea</taxon>
    </lineage>
</organism>
<dbReference type="AlphaFoldDB" id="A0A8J8SIS8"/>
<feature type="transmembrane region" description="Helical" evidence="1">
    <location>
        <begin position="14"/>
        <end position="35"/>
    </location>
</feature>